<accession>M0MDE3</accession>
<organism evidence="2 3">
    <name type="scientific">Halococcus saccharolyticus DSM 5350</name>
    <dbReference type="NCBI Taxonomy" id="1227455"/>
    <lineage>
        <taxon>Archaea</taxon>
        <taxon>Methanobacteriati</taxon>
        <taxon>Methanobacteriota</taxon>
        <taxon>Stenosarchaea group</taxon>
        <taxon>Halobacteria</taxon>
        <taxon>Halobacteriales</taxon>
        <taxon>Halococcaceae</taxon>
        <taxon>Halococcus</taxon>
    </lineage>
</organism>
<evidence type="ECO:0000256" key="1">
    <source>
        <dbReference type="SAM" id="Coils"/>
    </source>
</evidence>
<keyword evidence="1" id="KW-0175">Coiled coil</keyword>
<dbReference type="Proteomes" id="UP000011669">
    <property type="component" value="Unassembled WGS sequence"/>
</dbReference>
<protein>
    <submittedName>
        <fullName evidence="2">Uncharacterized protein</fullName>
    </submittedName>
</protein>
<sequence length="113" mass="12839">MSEVLVDAEKLDQLIDRVEDLEDRVEELEGGSDGSEQSVDGRFDSRNASVLDSLAGREGQVFHVRSLTEIYREHTDIRRKDTLKRRVKDLVKSPAFKHDRGSRHRFVGSGGDE</sequence>
<dbReference type="InParanoid" id="M0MDE3"/>
<evidence type="ECO:0000313" key="2">
    <source>
        <dbReference type="EMBL" id="EMA42679.1"/>
    </source>
</evidence>
<reference evidence="2 3" key="1">
    <citation type="journal article" date="2014" name="PLoS Genet.">
        <title>Phylogenetically driven sequencing of extremely halophilic archaea reveals strategies for static and dynamic osmo-response.</title>
        <authorList>
            <person name="Becker E.A."/>
            <person name="Seitzer P.M."/>
            <person name="Tritt A."/>
            <person name="Larsen D."/>
            <person name="Krusor M."/>
            <person name="Yao A.I."/>
            <person name="Wu D."/>
            <person name="Madern D."/>
            <person name="Eisen J.A."/>
            <person name="Darling A.E."/>
            <person name="Facciotti M.T."/>
        </authorList>
    </citation>
    <scope>NUCLEOTIDE SEQUENCE [LARGE SCALE GENOMIC DNA]</scope>
    <source>
        <strain evidence="2 3">DSM 5350</strain>
    </source>
</reference>
<dbReference type="PATRIC" id="fig|1227455.4.peg.3275"/>
<evidence type="ECO:0000313" key="3">
    <source>
        <dbReference type="Proteomes" id="UP000011669"/>
    </source>
</evidence>
<gene>
    <name evidence="2" type="ORF">C449_16093</name>
</gene>
<keyword evidence="3" id="KW-1185">Reference proteome</keyword>
<dbReference type="EMBL" id="AOMD01000033">
    <property type="protein sequence ID" value="EMA42679.1"/>
    <property type="molecule type" value="Genomic_DNA"/>
</dbReference>
<dbReference type="STRING" id="1227455.C449_16093"/>
<name>M0MDE3_9EURY</name>
<dbReference type="RefSeq" id="WP_006079074.1">
    <property type="nucleotide sequence ID" value="NZ_AOMD01000033.1"/>
</dbReference>
<comment type="caution">
    <text evidence="2">The sequence shown here is derived from an EMBL/GenBank/DDBJ whole genome shotgun (WGS) entry which is preliminary data.</text>
</comment>
<feature type="coiled-coil region" evidence="1">
    <location>
        <begin position="8"/>
        <end position="38"/>
    </location>
</feature>
<dbReference type="OrthoDB" id="200870at2157"/>
<proteinExistence type="predicted"/>
<dbReference type="AlphaFoldDB" id="M0MDE3"/>